<feature type="disulfide bond" evidence="6">
    <location>
        <begin position="183"/>
        <end position="192"/>
    </location>
</feature>
<comment type="caution">
    <text evidence="6">Lacks conserved residue(s) required for the propagation of feature annotation.</text>
</comment>
<organism evidence="12 14">
    <name type="scientific">Biomphalaria glabrata</name>
    <name type="common">Bloodfluke planorb</name>
    <name type="synonym">Freshwater snail</name>
    <dbReference type="NCBI Taxonomy" id="6526"/>
    <lineage>
        <taxon>Eukaryota</taxon>
        <taxon>Metazoa</taxon>
        <taxon>Spiralia</taxon>
        <taxon>Lophotrochozoa</taxon>
        <taxon>Mollusca</taxon>
        <taxon>Gastropoda</taxon>
        <taxon>Heterobranchia</taxon>
        <taxon>Euthyneura</taxon>
        <taxon>Panpulmonata</taxon>
        <taxon>Hygrophila</taxon>
        <taxon>Lymnaeoidea</taxon>
        <taxon>Planorbidae</taxon>
        <taxon>Biomphalaria</taxon>
    </lineage>
</organism>
<evidence type="ECO:0000256" key="9">
    <source>
        <dbReference type="SAM" id="SignalP"/>
    </source>
</evidence>
<dbReference type="Proteomes" id="UP001165740">
    <property type="component" value="Chromosome 5"/>
</dbReference>
<keyword evidence="12" id="KW-1185">Reference proteome</keyword>
<evidence type="ECO:0000256" key="3">
    <source>
        <dbReference type="ARBA" id="ARBA00022729"/>
    </source>
</evidence>
<evidence type="ECO:0000256" key="6">
    <source>
        <dbReference type="PROSITE-ProRule" id="PRU00076"/>
    </source>
</evidence>
<evidence type="ECO:0000256" key="7">
    <source>
        <dbReference type="SAM" id="MobiDB-lite"/>
    </source>
</evidence>
<keyword evidence="3 9" id="KW-0732">Signal</keyword>
<dbReference type="PANTHER" id="PTHR24365:SF541">
    <property type="entry name" value="PROTEIN TOLL-RELATED"/>
    <property type="match status" value="1"/>
</dbReference>
<dbReference type="InterPro" id="IPR035897">
    <property type="entry name" value="Toll_tir_struct_dom_sf"/>
</dbReference>
<evidence type="ECO:0000313" key="13">
    <source>
        <dbReference type="RefSeq" id="XP_055886331.1"/>
    </source>
</evidence>
<feature type="signal peptide" evidence="9">
    <location>
        <begin position="1"/>
        <end position="20"/>
    </location>
</feature>
<name>A0A9W3AGH6_BIOGL</name>
<dbReference type="PANTHER" id="PTHR24365">
    <property type="entry name" value="TOLL-LIKE RECEPTOR"/>
    <property type="match status" value="1"/>
</dbReference>
<feature type="domain" description="EGF-like" evidence="10">
    <location>
        <begin position="157"/>
        <end position="193"/>
    </location>
</feature>
<dbReference type="InterPro" id="IPR000157">
    <property type="entry name" value="TIR_dom"/>
</dbReference>
<feature type="domain" description="TIR" evidence="11">
    <location>
        <begin position="304"/>
        <end position="457"/>
    </location>
</feature>
<keyword evidence="4 8" id="KW-1133">Transmembrane helix</keyword>
<feature type="chain" id="PRO_5044702809" evidence="9">
    <location>
        <begin position="21"/>
        <end position="532"/>
    </location>
</feature>
<protein>
    <submittedName>
        <fullName evidence="13 14">Uncharacterized protein LOC106055880</fullName>
    </submittedName>
</protein>
<dbReference type="GO" id="GO:0007165">
    <property type="term" value="P:signal transduction"/>
    <property type="evidence" value="ECO:0007669"/>
    <property type="project" value="InterPro"/>
</dbReference>
<dbReference type="PROSITE" id="PS50104">
    <property type="entry name" value="TIR"/>
    <property type="match status" value="1"/>
</dbReference>
<reference evidence="13 14" key="1">
    <citation type="submission" date="2025-04" db="UniProtKB">
        <authorList>
            <consortium name="RefSeq"/>
        </authorList>
    </citation>
    <scope>IDENTIFICATION</scope>
</reference>
<evidence type="ECO:0000256" key="4">
    <source>
        <dbReference type="ARBA" id="ARBA00022989"/>
    </source>
</evidence>
<dbReference type="SMART" id="SM00255">
    <property type="entry name" value="TIR"/>
    <property type="match status" value="1"/>
</dbReference>
<feature type="region of interest" description="Disordered" evidence="7">
    <location>
        <begin position="491"/>
        <end position="512"/>
    </location>
</feature>
<dbReference type="OMA" id="DIWEKAN"/>
<dbReference type="AlphaFoldDB" id="A0A9W3AGH6"/>
<dbReference type="SUPFAM" id="SSF52200">
    <property type="entry name" value="Toll/Interleukin receptor TIR domain"/>
    <property type="match status" value="1"/>
</dbReference>
<dbReference type="OrthoDB" id="1421090at2759"/>
<dbReference type="PROSITE" id="PS00022">
    <property type="entry name" value="EGF_1"/>
    <property type="match status" value="1"/>
</dbReference>
<dbReference type="GO" id="GO:0038023">
    <property type="term" value="F:signaling receptor activity"/>
    <property type="evidence" value="ECO:0007669"/>
    <property type="project" value="TreeGrafter"/>
</dbReference>
<sequence>MHQGLLKALISLSLIVPSACQGFDFWPPVDNKSNDTADSFPNFNFGNVENTEDGFPNNFNFGNGGNGDDGDDLWAKGETVPIQNPVGFDFSFLNPTPPSEDSCHPNYCQVLNPCNSSSVCVNSQECNKTMCQILTTSNTKKTTMKASALPKKKKDFPVNNCANVSAINCPDPENCFDLFNCVCKPGFAGINCLETCDLACVPDHGECRIQMNVSNYNQKIMHCNCHNEWGGDLCETAIVDPEVAASIAHEKEQKARVMIAVLAGAAALAVCAAVVTPIVLWRLRVIFVLKLIYFFKPYDNDEDKLYDAYVSMSSTSNAEKFVYHELRPKLEDCGFKLYLQARDNCPGKALSEDILEAVEKSRCTIMIVTQDYISSEWNRFEYLIAQHESLKLRQKIIPIILEKLEKETTMEKALKHILASVKCLKYPQQISAEATSQCNDKSSNNLICVWNTVRVSKHSSHDPDKQQAKICKAEEKFWKCLELTMPKIKKPKNNAKKDVEKPDSSNENSYPLFFNSNNDKLTDIRLTDITVE</sequence>
<keyword evidence="6" id="KW-0245">EGF-like domain</keyword>
<proteinExistence type="predicted"/>
<gene>
    <name evidence="13 14" type="primary">LOC106055880</name>
</gene>
<dbReference type="Pfam" id="PF01582">
    <property type="entry name" value="TIR"/>
    <property type="match status" value="1"/>
</dbReference>
<dbReference type="RefSeq" id="XP_055886331.1">
    <property type="nucleotide sequence ID" value="XM_056030356.1"/>
</dbReference>
<evidence type="ECO:0000259" key="11">
    <source>
        <dbReference type="PROSITE" id="PS50104"/>
    </source>
</evidence>
<feature type="compositionally biased region" description="Basic and acidic residues" evidence="7">
    <location>
        <begin position="495"/>
        <end position="504"/>
    </location>
</feature>
<dbReference type="GeneID" id="106055880"/>
<dbReference type="Gene3D" id="2.10.25.10">
    <property type="entry name" value="Laminin"/>
    <property type="match status" value="1"/>
</dbReference>
<evidence type="ECO:0000256" key="2">
    <source>
        <dbReference type="ARBA" id="ARBA00022692"/>
    </source>
</evidence>
<evidence type="ECO:0000259" key="10">
    <source>
        <dbReference type="PROSITE" id="PS50026"/>
    </source>
</evidence>
<dbReference type="Gene3D" id="3.40.50.10140">
    <property type="entry name" value="Toll/interleukin-1 receptor homology (TIR) domain"/>
    <property type="match status" value="1"/>
</dbReference>
<accession>A0A9W3AGH6</accession>
<comment type="subcellular location">
    <subcellularLocation>
        <location evidence="1">Membrane</location>
    </subcellularLocation>
</comment>
<keyword evidence="5 8" id="KW-0472">Membrane</keyword>
<dbReference type="RefSeq" id="XP_055886332.1">
    <property type="nucleotide sequence ID" value="XM_056030357.1"/>
</dbReference>
<evidence type="ECO:0000256" key="1">
    <source>
        <dbReference type="ARBA" id="ARBA00004370"/>
    </source>
</evidence>
<evidence type="ECO:0000313" key="12">
    <source>
        <dbReference type="Proteomes" id="UP001165740"/>
    </source>
</evidence>
<feature type="transmembrane region" description="Helical" evidence="8">
    <location>
        <begin position="257"/>
        <end position="281"/>
    </location>
</feature>
<dbReference type="GO" id="GO:0005886">
    <property type="term" value="C:plasma membrane"/>
    <property type="evidence" value="ECO:0007669"/>
    <property type="project" value="TreeGrafter"/>
</dbReference>
<evidence type="ECO:0000256" key="5">
    <source>
        <dbReference type="ARBA" id="ARBA00023136"/>
    </source>
</evidence>
<evidence type="ECO:0000256" key="8">
    <source>
        <dbReference type="SAM" id="Phobius"/>
    </source>
</evidence>
<evidence type="ECO:0000313" key="14">
    <source>
        <dbReference type="RefSeq" id="XP_055886332.1"/>
    </source>
</evidence>
<keyword evidence="6" id="KW-1015">Disulfide bond</keyword>
<keyword evidence="2 8" id="KW-0812">Transmembrane</keyword>
<dbReference type="PRINTS" id="PR01537">
    <property type="entry name" value="INTRLKN1R1F"/>
</dbReference>
<dbReference type="InterPro" id="IPR000742">
    <property type="entry name" value="EGF"/>
</dbReference>
<dbReference type="PROSITE" id="PS50026">
    <property type="entry name" value="EGF_3"/>
    <property type="match status" value="1"/>
</dbReference>